<keyword evidence="10" id="KW-1185">Reference proteome</keyword>
<dbReference type="InterPro" id="IPR029479">
    <property type="entry name" value="Nitroreductase"/>
</dbReference>
<dbReference type="Gene3D" id="3.40.109.10">
    <property type="entry name" value="NADH Oxidase"/>
    <property type="match status" value="2"/>
</dbReference>
<evidence type="ECO:0000256" key="1">
    <source>
        <dbReference type="ARBA" id="ARBA00001917"/>
    </source>
</evidence>
<dbReference type="CDD" id="cd02135">
    <property type="entry name" value="YdjA-like"/>
    <property type="match status" value="1"/>
</dbReference>
<gene>
    <name evidence="9" type="ORF">J27TS8_25690</name>
</gene>
<dbReference type="PANTHER" id="PTHR43821:SF1">
    <property type="entry name" value="NAD(P)H NITROREDUCTASE YDJA-RELATED"/>
    <property type="match status" value="1"/>
</dbReference>
<evidence type="ECO:0000256" key="2">
    <source>
        <dbReference type="ARBA" id="ARBA00007118"/>
    </source>
</evidence>
<dbReference type="GO" id="GO:0016491">
    <property type="term" value="F:oxidoreductase activity"/>
    <property type="evidence" value="ECO:0007669"/>
    <property type="project" value="UniProtKB-KW"/>
</dbReference>
<keyword evidence="5" id="KW-0521">NADP</keyword>
<proteinExistence type="inferred from homology"/>
<dbReference type="InterPro" id="IPR000415">
    <property type="entry name" value="Nitroreductase-like"/>
</dbReference>
<keyword evidence="4" id="KW-0288">FMN</keyword>
<name>A0A919WID1_9BACI</name>
<accession>A0A919WID1</accession>
<keyword evidence="3" id="KW-0285">Flavoprotein</keyword>
<protein>
    <recommendedName>
        <fullName evidence="8">Nitroreductase domain-containing protein</fullName>
    </recommendedName>
</protein>
<comment type="similarity">
    <text evidence="2">Belongs to the nitroreductase family.</text>
</comment>
<comment type="caution">
    <text evidence="9">The sequence shown here is derived from an EMBL/GenBank/DDBJ whole genome shotgun (WGS) entry which is preliminary data.</text>
</comment>
<sequence length="339" mass="38832">MNISNVIRERRSIRRYKKAPVEQELIVSLLSKAVSWYESEGTPHWRCVHYGTLDARQKLAESMLTKVKESNLGKIIPSKMTEFFRKQMANSPAILIFIAEAGENQRQSDENYAAVCSIMQNFQLLGWEQGLGMLWFTDPLVYSETFFKTIGLQKGERLAGILNIGYFEKIPRARKRTPAEKKWATITCGNNIHLDDSHFSSQLCLDILNGAVWAPNDGLREPWRFIHVTGDQAAEKLQTSYHDISRTYLLVVATEEADLHKQEEDYAAVCCVVQNFRLLAKSKKLNVRCVIPEWIYDQKQCKVFGIRAQERVVAMLELGGEDLYFNTASHSPKLNITHL</sequence>
<keyword evidence="7" id="KW-0520">NAD</keyword>
<evidence type="ECO:0000313" key="10">
    <source>
        <dbReference type="Proteomes" id="UP000682111"/>
    </source>
</evidence>
<dbReference type="InterPro" id="IPR026021">
    <property type="entry name" value="YdjA-like"/>
</dbReference>
<dbReference type="InterPro" id="IPR052530">
    <property type="entry name" value="NAD(P)H_nitroreductase"/>
</dbReference>
<evidence type="ECO:0000256" key="7">
    <source>
        <dbReference type="ARBA" id="ARBA00023027"/>
    </source>
</evidence>
<dbReference type="Proteomes" id="UP000682111">
    <property type="component" value="Unassembled WGS sequence"/>
</dbReference>
<dbReference type="RefSeq" id="WP_212933849.1">
    <property type="nucleotide sequence ID" value="NZ_BORC01000004.1"/>
</dbReference>
<reference evidence="9" key="1">
    <citation type="submission" date="2021-03" db="EMBL/GenBank/DDBJ databases">
        <title>Antimicrobial resistance genes in bacteria isolated from Japanese honey, and their potential for conferring macrolide and lincosamide resistance in the American foulbrood pathogen Paenibacillus larvae.</title>
        <authorList>
            <person name="Okamoto M."/>
            <person name="Kumagai M."/>
            <person name="Kanamori H."/>
            <person name="Takamatsu D."/>
        </authorList>
    </citation>
    <scope>NUCLEOTIDE SEQUENCE</scope>
    <source>
        <strain evidence="9">J27TS8</strain>
    </source>
</reference>
<evidence type="ECO:0000256" key="3">
    <source>
        <dbReference type="ARBA" id="ARBA00022630"/>
    </source>
</evidence>
<evidence type="ECO:0000256" key="4">
    <source>
        <dbReference type="ARBA" id="ARBA00022643"/>
    </source>
</evidence>
<feature type="domain" description="Nitroreductase" evidence="8">
    <location>
        <begin position="7"/>
        <end position="166"/>
    </location>
</feature>
<evidence type="ECO:0000259" key="8">
    <source>
        <dbReference type="Pfam" id="PF00881"/>
    </source>
</evidence>
<dbReference type="AlphaFoldDB" id="A0A919WID1"/>
<comment type="cofactor">
    <cofactor evidence="1">
        <name>FMN</name>
        <dbReference type="ChEBI" id="CHEBI:58210"/>
    </cofactor>
</comment>
<dbReference type="PANTHER" id="PTHR43821">
    <property type="entry name" value="NAD(P)H NITROREDUCTASE YDJA-RELATED"/>
    <property type="match status" value="1"/>
</dbReference>
<keyword evidence="6" id="KW-0560">Oxidoreductase</keyword>
<dbReference type="EMBL" id="BORC01000004">
    <property type="protein sequence ID" value="GIN62576.1"/>
    <property type="molecule type" value="Genomic_DNA"/>
</dbReference>
<evidence type="ECO:0000256" key="5">
    <source>
        <dbReference type="ARBA" id="ARBA00022857"/>
    </source>
</evidence>
<organism evidence="9 10">
    <name type="scientific">Robertmurraya siralis</name>
    <dbReference type="NCBI Taxonomy" id="77777"/>
    <lineage>
        <taxon>Bacteria</taxon>
        <taxon>Bacillati</taxon>
        <taxon>Bacillota</taxon>
        <taxon>Bacilli</taxon>
        <taxon>Bacillales</taxon>
        <taxon>Bacillaceae</taxon>
        <taxon>Robertmurraya</taxon>
    </lineage>
</organism>
<dbReference type="Pfam" id="PF00881">
    <property type="entry name" value="Nitroreductase"/>
    <property type="match status" value="1"/>
</dbReference>
<dbReference type="SUPFAM" id="SSF55469">
    <property type="entry name" value="FMN-dependent nitroreductase-like"/>
    <property type="match status" value="2"/>
</dbReference>
<evidence type="ECO:0000256" key="6">
    <source>
        <dbReference type="ARBA" id="ARBA00023002"/>
    </source>
</evidence>
<evidence type="ECO:0000313" key="9">
    <source>
        <dbReference type="EMBL" id="GIN62576.1"/>
    </source>
</evidence>